<feature type="domain" description="MacB-like periplasmic core" evidence="8">
    <location>
        <begin position="18"/>
        <end position="227"/>
    </location>
</feature>
<dbReference type="HOGENOM" id="CLU_000604_8_10_7"/>
<reference evidence="9 10" key="1">
    <citation type="submission" date="2006-10" db="EMBL/GenBank/DDBJ databases">
        <title>Complete sequence of Syntrophobacter fumaroxidans MPOB.</title>
        <authorList>
            <consortium name="US DOE Joint Genome Institute"/>
            <person name="Copeland A."/>
            <person name="Lucas S."/>
            <person name="Lapidus A."/>
            <person name="Barry K."/>
            <person name="Detter J.C."/>
            <person name="Glavina del Rio T."/>
            <person name="Hammon N."/>
            <person name="Israni S."/>
            <person name="Pitluck S."/>
            <person name="Goltsman E.G."/>
            <person name="Martinez M."/>
            <person name="Schmutz J."/>
            <person name="Larimer F."/>
            <person name="Land M."/>
            <person name="Hauser L."/>
            <person name="Kyrpides N."/>
            <person name="Kim E."/>
            <person name="Boone D.R."/>
            <person name="Brockman F."/>
            <person name="Culley D."/>
            <person name="Ferry J."/>
            <person name="Gunsalus R."/>
            <person name="McInerney M.J."/>
            <person name="Morrison M."/>
            <person name="Plugge C."/>
            <person name="Rohlin L."/>
            <person name="Scholten J."/>
            <person name="Sieber J."/>
            <person name="Stams A.J.M."/>
            <person name="Worm P."/>
            <person name="Henstra A.M."/>
            <person name="Richardson P."/>
        </authorList>
    </citation>
    <scope>NUCLEOTIDE SEQUENCE [LARGE SCALE GENOMIC DNA]</scope>
    <source>
        <strain evidence="10">DSM 10017 / MPOB</strain>
    </source>
</reference>
<feature type="transmembrane region" description="Helical" evidence="6">
    <location>
        <begin position="301"/>
        <end position="329"/>
    </location>
</feature>
<keyword evidence="3 6" id="KW-0812">Transmembrane</keyword>
<dbReference type="EMBL" id="CP000478">
    <property type="protein sequence ID" value="ABK18200.1"/>
    <property type="molecule type" value="Genomic_DNA"/>
</dbReference>
<dbReference type="Pfam" id="PF02687">
    <property type="entry name" value="FtsX"/>
    <property type="match status" value="1"/>
</dbReference>
<proteinExistence type="predicted"/>
<feature type="transmembrane region" description="Helical" evidence="6">
    <location>
        <begin position="261"/>
        <end position="280"/>
    </location>
</feature>
<feature type="transmembrane region" description="Helical" evidence="6">
    <location>
        <begin position="349"/>
        <end position="370"/>
    </location>
</feature>
<dbReference type="Proteomes" id="UP000001784">
    <property type="component" value="Chromosome"/>
</dbReference>
<dbReference type="PANTHER" id="PTHR43738">
    <property type="entry name" value="ABC TRANSPORTER, MEMBRANE PROTEIN"/>
    <property type="match status" value="1"/>
</dbReference>
<dbReference type="AlphaFoldDB" id="A0LL98"/>
<evidence type="ECO:0000259" key="8">
    <source>
        <dbReference type="Pfam" id="PF12704"/>
    </source>
</evidence>
<dbReference type="PANTHER" id="PTHR43738:SF3">
    <property type="entry name" value="ABC TRANSPORTER PERMEASE"/>
    <property type="match status" value="1"/>
</dbReference>
<evidence type="ECO:0000259" key="7">
    <source>
        <dbReference type="Pfam" id="PF02687"/>
    </source>
</evidence>
<dbReference type="InterPro" id="IPR025857">
    <property type="entry name" value="MacB_PCD"/>
</dbReference>
<dbReference type="Pfam" id="PF12704">
    <property type="entry name" value="MacB_PCD"/>
    <property type="match status" value="1"/>
</dbReference>
<dbReference type="InterPro" id="IPR003838">
    <property type="entry name" value="ABC3_permease_C"/>
</dbReference>
<dbReference type="OrthoDB" id="9775474at2"/>
<dbReference type="InParanoid" id="A0LL98"/>
<keyword evidence="2" id="KW-1003">Cell membrane</keyword>
<dbReference type="KEGG" id="sfu:Sfum_2522"/>
<keyword evidence="5 6" id="KW-0472">Membrane</keyword>
<feature type="domain" description="ABC3 transporter permease C-terminal" evidence="7">
    <location>
        <begin position="261"/>
        <end position="375"/>
    </location>
</feature>
<feature type="transmembrane region" description="Helical" evidence="6">
    <location>
        <begin position="20"/>
        <end position="43"/>
    </location>
</feature>
<evidence type="ECO:0000313" key="9">
    <source>
        <dbReference type="EMBL" id="ABK18200.1"/>
    </source>
</evidence>
<keyword evidence="4 6" id="KW-1133">Transmembrane helix</keyword>
<evidence type="ECO:0000256" key="1">
    <source>
        <dbReference type="ARBA" id="ARBA00004651"/>
    </source>
</evidence>
<evidence type="ECO:0000313" key="10">
    <source>
        <dbReference type="Proteomes" id="UP000001784"/>
    </source>
</evidence>
<evidence type="ECO:0000256" key="3">
    <source>
        <dbReference type="ARBA" id="ARBA00022692"/>
    </source>
</evidence>
<sequence precursor="true">MELLKLIFRNTLRQRLRSALTIFGMAVAILAFCLLQTVVNAWFAGVSAAAPDRLITRNAVSLIFPLPLSYRQKILQVDGVKRVAFGNWFGGVYIDERHFFPRMAIGGNDYFDLAPEMILPPDQAKAFWRRRDACIAGRKLIEKYRWKIGDAITLTGNIYPGEWRFVLVGVYTGATKSIDETQFFFRWDYLDETVKKIMPSRSGKVGWYVVQVKDPVQSAEVSRAIDALFKNSWAETLTETEKAFQLGFVAMTDAIVVAVRVVSYVVIGVILIILANTMAMTSRERMPEYATLKTLGFGNRFLIALIAGESVCIAMLGGITGMALAFPVAGVFSEHLGTLLPIFHIHWETLLASFSISLGIGLLAAALPAWRAIRVGIAEALSHAG</sequence>
<name>A0LL98_SYNFM</name>
<evidence type="ECO:0000256" key="6">
    <source>
        <dbReference type="SAM" id="Phobius"/>
    </source>
</evidence>
<evidence type="ECO:0000256" key="5">
    <source>
        <dbReference type="ARBA" id="ARBA00023136"/>
    </source>
</evidence>
<accession>A0LL98</accession>
<gene>
    <name evidence="9" type="ordered locus">Sfum_2522</name>
</gene>
<organism evidence="9 10">
    <name type="scientific">Syntrophobacter fumaroxidans (strain DSM 10017 / MPOB)</name>
    <dbReference type="NCBI Taxonomy" id="335543"/>
    <lineage>
        <taxon>Bacteria</taxon>
        <taxon>Pseudomonadati</taxon>
        <taxon>Thermodesulfobacteriota</taxon>
        <taxon>Syntrophobacteria</taxon>
        <taxon>Syntrophobacterales</taxon>
        <taxon>Syntrophobacteraceae</taxon>
        <taxon>Syntrophobacter</taxon>
    </lineage>
</organism>
<dbReference type="InterPro" id="IPR051125">
    <property type="entry name" value="ABC-4/HrtB_transporter"/>
</dbReference>
<dbReference type="eggNOG" id="COG0577">
    <property type="taxonomic scope" value="Bacteria"/>
</dbReference>
<dbReference type="GO" id="GO:0005886">
    <property type="term" value="C:plasma membrane"/>
    <property type="evidence" value="ECO:0007669"/>
    <property type="project" value="UniProtKB-SubCell"/>
</dbReference>
<evidence type="ECO:0008006" key="11">
    <source>
        <dbReference type="Google" id="ProtNLM"/>
    </source>
</evidence>
<comment type="subcellular location">
    <subcellularLocation>
        <location evidence="1">Cell membrane</location>
        <topology evidence="1">Multi-pass membrane protein</topology>
    </subcellularLocation>
</comment>
<dbReference type="STRING" id="335543.Sfum_2522"/>
<evidence type="ECO:0000256" key="4">
    <source>
        <dbReference type="ARBA" id="ARBA00022989"/>
    </source>
</evidence>
<keyword evidence="10" id="KW-1185">Reference proteome</keyword>
<dbReference type="RefSeq" id="WP_011699368.1">
    <property type="nucleotide sequence ID" value="NC_008554.1"/>
</dbReference>
<evidence type="ECO:0000256" key="2">
    <source>
        <dbReference type="ARBA" id="ARBA00022475"/>
    </source>
</evidence>
<protein>
    <recommendedName>
        <fullName evidence="11">ABC3 transporter permease protein domain-containing protein</fullName>
    </recommendedName>
</protein>